<sequence>MEDDWENVVAPKLSSIVPNNPLNKWAGEDEEDDVKESWEDEEEEKKDVEKNDLNKNEPLKTKPKKFLAKSVAEKERLKLEETERRHREEEENMTPEEKREAELQRKKLQEEADLRLALETLGVSPSIDSINPTDKAGFEELAEAINRKVSLYKSRDEFPAFVEDLFRNICVNLNSFDLKKLKLTIDNMYMEKQKVEKGDKTKKSKGKGKAKLRMEGDNALMNQYGAYDYDDYDDFM</sequence>
<dbReference type="PANTHER" id="PTHR21681:SF0">
    <property type="entry name" value="EUKARYOTIC TRANSLATION INITIATION FACTOR 3 SUBUNIT J"/>
    <property type="match status" value="1"/>
</dbReference>
<comment type="function">
    <text evidence="4">Component of the eukaryotic translation initiation factor 3 (eIF-3) complex, which is involved in protein synthesis of a specialized repertoire of mRNAs and, together with other initiation factors, stimulates binding of mRNA and methionyl-tRNAi to the 40S ribosome. The eIF-3 complex specifically targets and initiates translation of a subset of mRNAs involved in cell proliferation.</text>
</comment>
<feature type="compositionally biased region" description="Acidic residues" evidence="5">
    <location>
        <begin position="28"/>
        <end position="44"/>
    </location>
</feature>
<keyword evidence="2 4" id="KW-0396">Initiation factor</keyword>
<dbReference type="GO" id="GO:0003743">
    <property type="term" value="F:translation initiation factor activity"/>
    <property type="evidence" value="ECO:0007669"/>
    <property type="project" value="UniProtKB-UniRule"/>
</dbReference>
<feature type="compositionally biased region" description="Basic and acidic residues" evidence="5">
    <location>
        <begin position="45"/>
        <end position="60"/>
    </location>
</feature>
<proteinExistence type="inferred from homology"/>
<keyword evidence="1 4" id="KW-0963">Cytoplasm</keyword>
<dbReference type="HAMAP" id="MF_03009">
    <property type="entry name" value="eIF3j"/>
    <property type="match status" value="1"/>
</dbReference>
<accession>A0A6M2DL88</accession>
<protein>
    <recommendedName>
        <fullName evidence="4">Eukaryotic translation initiation factor 3 subunit J</fullName>
        <shortName evidence="4">eIF3j</shortName>
    </recommendedName>
</protein>
<dbReference type="Gene3D" id="1.10.246.60">
    <property type="entry name" value="Eukaryotic translation initiation factor 3 like domains"/>
    <property type="match status" value="1"/>
</dbReference>
<evidence type="ECO:0000313" key="6">
    <source>
        <dbReference type="EMBL" id="NOV47083.1"/>
    </source>
</evidence>
<keyword evidence="3 4" id="KW-0648">Protein biosynthesis</keyword>
<dbReference type="AlphaFoldDB" id="A0A6M2DL88"/>
<evidence type="ECO:0000256" key="1">
    <source>
        <dbReference type="ARBA" id="ARBA00022490"/>
    </source>
</evidence>
<name>A0A6M2DL88_XENCH</name>
<dbReference type="EMBL" id="GIIL01003357">
    <property type="protein sequence ID" value="NOV47083.1"/>
    <property type="molecule type" value="Transcribed_RNA"/>
</dbReference>
<evidence type="ECO:0000256" key="2">
    <source>
        <dbReference type="ARBA" id="ARBA00022540"/>
    </source>
</evidence>
<evidence type="ECO:0000256" key="4">
    <source>
        <dbReference type="HAMAP-Rule" id="MF_03009"/>
    </source>
</evidence>
<dbReference type="GO" id="GO:0005852">
    <property type="term" value="C:eukaryotic translation initiation factor 3 complex"/>
    <property type="evidence" value="ECO:0007669"/>
    <property type="project" value="UniProtKB-UniRule"/>
</dbReference>
<organism evidence="6">
    <name type="scientific">Xenopsylla cheopis</name>
    <name type="common">Oriental rat flea</name>
    <name type="synonym">Pulex cheopis</name>
    <dbReference type="NCBI Taxonomy" id="163159"/>
    <lineage>
        <taxon>Eukaryota</taxon>
        <taxon>Metazoa</taxon>
        <taxon>Ecdysozoa</taxon>
        <taxon>Arthropoda</taxon>
        <taxon>Hexapoda</taxon>
        <taxon>Insecta</taxon>
        <taxon>Pterygota</taxon>
        <taxon>Neoptera</taxon>
        <taxon>Endopterygota</taxon>
        <taxon>Siphonaptera</taxon>
        <taxon>Pulicidae</taxon>
        <taxon>Xenopsyllinae</taxon>
        <taxon>Xenopsylla</taxon>
    </lineage>
</organism>
<evidence type="ECO:0000256" key="5">
    <source>
        <dbReference type="SAM" id="MobiDB-lite"/>
    </source>
</evidence>
<dbReference type="GO" id="GO:0016282">
    <property type="term" value="C:eukaryotic 43S preinitiation complex"/>
    <property type="evidence" value="ECO:0007669"/>
    <property type="project" value="UniProtKB-UniRule"/>
</dbReference>
<comment type="similarity">
    <text evidence="4">Belongs to the eIF-3 subunit J family.</text>
</comment>
<dbReference type="PANTHER" id="PTHR21681">
    <property type="entry name" value="EUKARYOTIC TRANSLATION INITIATION FACTOR 3 SUBUNIT J"/>
    <property type="match status" value="1"/>
</dbReference>
<feature type="region of interest" description="Disordered" evidence="5">
    <location>
        <begin position="1"/>
        <end position="100"/>
    </location>
</feature>
<feature type="compositionally biased region" description="Basic and acidic residues" evidence="5">
    <location>
        <begin position="71"/>
        <end position="100"/>
    </location>
</feature>
<reference evidence="6" key="1">
    <citation type="submission" date="2020-03" db="EMBL/GenBank/DDBJ databases">
        <title>Transcriptomic Profiling of the Digestive Tract of the Rat Flea, Xenopsylla cheopis, Following Blood Feeding and Infection with Yersinia pestis.</title>
        <authorList>
            <person name="Bland D.M."/>
            <person name="Martens C.A."/>
            <person name="Virtaneva K."/>
            <person name="Kanakabandi K."/>
            <person name="Long D."/>
            <person name="Rosenke R."/>
            <person name="Saturday G.A."/>
            <person name="Hoyt F.H."/>
            <person name="Bruno D.P."/>
            <person name="Ribeiro J.M.C."/>
            <person name="Hinnebusch J."/>
        </authorList>
    </citation>
    <scope>NUCLEOTIDE SEQUENCE</scope>
</reference>
<comment type="subunit">
    <text evidence="4">Component of the eukaryotic translation initiation factor 3 (eIF-3) complex.</text>
</comment>
<evidence type="ECO:0000256" key="3">
    <source>
        <dbReference type="ARBA" id="ARBA00022917"/>
    </source>
</evidence>
<dbReference type="GO" id="GO:0033290">
    <property type="term" value="C:eukaryotic 48S preinitiation complex"/>
    <property type="evidence" value="ECO:0007669"/>
    <property type="project" value="UniProtKB-UniRule"/>
</dbReference>
<dbReference type="InterPro" id="IPR023194">
    <property type="entry name" value="eIF3-like_dom_sf"/>
</dbReference>
<comment type="subcellular location">
    <subcellularLocation>
        <location evidence="4">Cytoplasm</location>
    </subcellularLocation>
</comment>
<dbReference type="InterPro" id="IPR013906">
    <property type="entry name" value="eIF3j"/>
</dbReference>
<dbReference type="GO" id="GO:0001732">
    <property type="term" value="P:formation of cytoplasmic translation initiation complex"/>
    <property type="evidence" value="ECO:0007669"/>
    <property type="project" value="UniProtKB-UniRule"/>
</dbReference>
<dbReference type="Pfam" id="PF08597">
    <property type="entry name" value="eIF3_subunit"/>
    <property type="match status" value="1"/>
</dbReference>